<dbReference type="Proteomes" id="UP001205601">
    <property type="component" value="Unassembled WGS sequence"/>
</dbReference>
<evidence type="ECO:0000313" key="3">
    <source>
        <dbReference type="Proteomes" id="UP001205601"/>
    </source>
</evidence>
<evidence type="ECO:0008006" key="4">
    <source>
        <dbReference type="Google" id="ProtNLM"/>
    </source>
</evidence>
<feature type="signal peptide" evidence="1">
    <location>
        <begin position="1"/>
        <end position="16"/>
    </location>
</feature>
<gene>
    <name evidence="2" type="ORF">N5I32_09615</name>
</gene>
<feature type="chain" id="PRO_5047293824" description="Beta/gamma crystallin 'Greek key' domain-containing protein" evidence="1">
    <location>
        <begin position="17"/>
        <end position="129"/>
    </location>
</feature>
<protein>
    <recommendedName>
        <fullName evidence="4">Beta/gamma crystallin 'Greek key' domain-containing protein</fullName>
    </recommendedName>
</protein>
<comment type="caution">
    <text evidence="2">The sequence shown here is derived from an EMBL/GenBank/DDBJ whole genome shotgun (WGS) entry which is preliminary data.</text>
</comment>
<dbReference type="EMBL" id="JAOCQF010000001">
    <property type="protein sequence ID" value="MCT8329769.1"/>
    <property type="molecule type" value="Genomic_DNA"/>
</dbReference>
<keyword evidence="3" id="KW-1185">Reference proteome</keyword>
<evidence type="ECO:0000313" key="2">
    <source>
        <dbReference type="EMBL" id="MCT8329769.1"/>
    </source>
</evidence>
<name>A0ABT2NLL0_9RHOB</name>
<reference evidence="3" key="1">
    <citation type="submission" date="2023-07" db="EMBL/GenBank/DDBJ databases">
        <title>Defluviimonas sediminis sp. nov., isolated from mangrove sediment.</title>
        <authorList>
            <person name="Liu L."/>
            <person name="Li J."/>
            <person name="Huang Y."/>
            <person name="Pan J."/>
            <person name="Li M."/>
        </authorList>
    </citation>
    <scope>NUCLEOTIDE SEQUENCE [LARGE SCALE GENOMIC DNA]</scope>
    <source>
        <strain evidence="3">FT324</strain>
    </source>
</reference>
<keyword evidence="1" id="KW-0732">Signal</keyword>
<dbReference type="RefSeq" id="WP_261495240.1">
    <property type="nucleotide sequence ID" value="NZ_JAOCQF010000001.1"/>
</dbReference>
<accession>A0ABT2NLL0</accession>
<proteinExistence type="predicted"/>
<organism evidence="2 3">
    <name type="scientific">Albidovulum sediminis</name>
    <dbReference type="NCBI Taxonomy" id="3066345"/>
    <lineage>
        <taxon>Bacteria</taxon>
        <taxon>Pseudomonadati</taxon>
        <taxon>Pseudomonadota</taxon>
        <taxon>Alphaproteobacteria</taxon>
        <taxon>Rhodobacterales</taxon>
        <taxon>Paracoccaceae</taxon>
        <taxon>Albidovulum</taxon>
    </lineage>
</organism>
<sequence length="129" mass="14257">MRAWLFLLLLATPALAGEGAPLTPEEFEALTTGRTITYSSGGTYYGTEQYMPGRRVIWTFGDICQQGHWQAEGEMICFTYDDSPEPSCWIFRRHGGGLAAWDDDDPEGEPLVSTYQSRAPMACGPRVGV</sequence>
<evidence type="ECO:0000256" key="1">
    <source>
        <dbReference type="SAM" id="SignalP"/>
    </source>
</evidence>